<protein>
    <submittedName>
        <fullName evidence="1">Uncharacterized protein</fullName>
    </submittedName>
</protein>
<reference evidence="1 2" key="1">
    <citation type="journal article" date="2022" name="Hortic Res">
        <title>A haplotype resolved chromosomal level avocado genome allows analysis of novel avocado genes.</title>
        <authorList>
            <person name="Nath O."/>
            <person name="Fletcher S.J."/>
            <person name="Hayward A."/>
            <person name="Shaw L.M."/>
            <person name="Masouleh A.K."/>
            <person name="Furtado A."/>
            <person name="Henry R.J."/>
            <person name="Mitter N."/>
        </authorList>
    </citation>
    <scope>NUCLEOTIDE SEQUENCE [LARGE SCALE GENOMIC DNA]</scope>
    <source>
        <strain evidence="2">cv. Hass</strain>
    </source>
</reference>
<comment type="caution">
    <text evidence="1">The sequence shown here is derived from an EMBL/GenBank/DDBJ whole genome shotgun (WGS) entry which is preliminary data.</text>
</comment>
<evidence type="ECO:0000313" key="1">
    <source>
        <dbReference type="EMBL" id="KAJ8641119.1"/>
    </source>
</evidence>
<evidence type="ECO:0000313" key="2">
    <source>
        <dbReference type="Proteomes" id="UP001234297"/>
    </source>
</evidence>
<dbReference type="EMBL" id="CM056813">
    <property type="protein sequence ID" value="KAJ8641119.1"/>
    <property type="molecule type" value="Genomic_DNA"/>
</dbReference>
<accession>A0ACC2M694</accession>
<organism evidence="1 2">
    <name type="scientific">Persea americana</name>
    <name type="common">Avocado</name>
    <dbReference type="NCBI Taxonomy" id="3435"/>
    <lineage>
        <taxon>Eukaryota</taxon>
        <taxon>Viridiplantae</taxon>
        <taxon>Streptophyta</taxon>
        <taxon>Embryophyta</taxon>
        <taxon>Tracheophyta</taxon>
        <taxon>Spermatophyta</taxon>
        <taxon>Magnoliopsida</taxon>
        <taxon>Magnoliidae</taxon>
        <taxon>Laurales</taxon>
        <taxon>Lauraceae</taxon>
        <taxon>Persea</taxon>
    </lineage>
</organism>
<sequence>MAAREKEVGHVNRKRVLSPSTPPKIDVFHRRTSISSWPGSPCRENPVLKEKSIPHYRLPTISSSKEVCVIGKRYEFKHLTLNTALPGSAKGKPQTPKLNWPKILKSLAYGKNQPVMKIKTPRKESSVMERREAAPTSPGTSRTSTTSIEFHMGEKQTTAPHMQEIKSEHDFERETVKEEVVKYCPLDILPPQDETLCDHEVLESCDSTAFLEEHEEARGHIISQHGEGETFHQEDEQGKQYDEECSEPRQDVKREQGEGGPEEDLRTKGNTPSSPYSSTIEKPHKLKFRQRKVMENKDAMEGTRLVQLKFKEKGDVEGVVELLIAELMEVVLRRQGIQGKKEVAAYNDVIEETVSKLLEKRKSKVKALVGAFETVISLQEWSSYLLLGLEEKVDSNVDNCSRDACIKLYEDGTPLKLKHIFGIGHCLMSVSSGRG</sequence>
<gene>
    <name evidence="1" type="ORF">MRB53_017813</name>
</gene>
<proteinExistence type="predicted"/>
<dbReference type="Proteomes" id="UP001234297">
    <property type="component" value="Chromosome 5"/>
</dbReference>
<name>A0ACC2M694_PERAE</name>
<keyword evidence="2" id="KW-1185">Reference proteome</keyword>